<sequence length="22" mass="2554">MAPVKQKNVLCRLPFYCCNKTP</sequence>
<protein>
    <submittedName>
        <fullName evidence="1">RCG61275</fullName>
    </submittedName>
</protein>
<proteinExistence type="predicted"/>
<reference evidence="1 2" key="1">
    <citation type="submission" date="2005-07" db="EMBL/GenBank/DDBJ databases">
        <authorList>
            <person name="Mural R.J."/>
            <person name="Li P.W."/>
            <person name="Adams M.D."/>
            <person name="Amanatides P.G."/>
            <person name="Baden-Tillson H."/>
            <person name="Barnstead M."/>
            <person name="Chin S.H."/>
            <person name="Dew I."/>
            <person name="Evans C.A."/>
            <person name="Ferriera S."/>
            <person name="Flanigan M."/>
            <person name="Fosler C."/>
            <person name="Glodek A."/>
            <person name="Gu Z."/>
            <person name="Holt R.A."/>
            <person name="Jennings D."/>
            <person name="Kraft C.L."/>
            <person name="Lu F."/>
            <person name="Nguyen T."/>
            <person name="Nusskern D.R."/>
            <person name="Pfannkoch C.M."/>
            <person name="Sitter C."/>
            <person name="Sutton G.G."/>
            <person name="Venter J.C."/>
            <person name="Wang Z."/>
            <person name="Woodage T."/>
            <person name="Zheng X.H."/>
            <person name="Zhong F."/>
        </authorList>
    </citation>
    <scope>NUCLEOTIDE SEQUENCE [LARGE SCALE GENOMIC DNA]</scope>
    <source>
        <strain>BN</strain>
        <strain evidence="2">Sprague-Dawley</strain>
    </source>
</reference>
<name>A6KE07_RAT</name>
<dbReference type="Proteomes" id="UP000234681">
    <property type="component" value="Chromosome 15"/>
</dbReference>
<organism evidence="1 2">
    <name type="scientific">Rattus norvegicus</name>
    <name type="common">Rat</name>
    <dbReference type="NCBI Taxonomy" id="10116"/>
    <lineage>
        <taxon>Eukaryota</taxon>
        <taxon>Metazoa</taxon>
        <taxon>Chordata</taxon>
        <taxon>Craniata</taxon>
        <taxon>Vertebrata</taxon>
        <taxon>Euteleostomi</taxon>
        <taxon>Mammalia</taxon>
        <taxon>Eutheria</taxon>
        <taxon>Euarchontoglires</taxon>
        <taxon>Glires</taxon>
        <taxon>Rodentia</taxon>
        <taxon>Myomorpha</taxon>
        <taxon>Muroidea</taxon>
        <taxon>Muridae</taxon>
        <taxon>Murinae</taxon>
        <taxon>Rattus</taxon>
    </lineage>
</organism>
<evidence type="ECO:0000313" key="2">
    <source>
        <dbReference type="Proteomes" id="UP000234681"/>
    </source>
</evidence>
<dbReference type="EMBL" id="CH474040">
    <property type="protein sequence ID" value="EDL88312.1"/>
    <property type="molecule type" value="Genomic_DNA"/>
</dbReference>
<dbReference type="AlphaFoldDB" id="A6KE07"/>
<gene>
    <name evidence="1" type="ORF">rCG_61275</name>
</gene>
<accession>A6KE07</accession>
<evidence type="ECO:0000313" key="1">
    <source>
        <dbReference type="EMBL" id="EDL88312.1"/>
    </source>
</evidence>